<dbReference type="eggNOG" id="COG1028">
    <property type="taxonomic scope" value="Bacteria"/>
</dbReference>
<dbReference type="PANTHER" id="PTHR43639">
    <property type="entry name" value="OXIDOREDUCTASE, SHORT-CHAIN DEHYDROGENASE/REDUCTASE FAMILY (AFU_ORTHOLOGUE AFUA_5G02870)"/>
    <property type="match status" value="1"/>
</dbReference>
<dbReference type="PATRIC" id="fig|1122247.3.peg.4221"/>
<protein>
    <submittedName>
        <fullName evidence="4">Short chain dehydrogenase family protein</fullName>
    </submittedName>
</protein>
<dbReference type="EMBL" id="AMRA01000123">
    <property type="protein sequence ID" value="EKF21663.1"/>
    <property type="molecule type" value="Genomic_DNA"/>
</dbReference>
<dbReference type="Gene3D" id="3.40.50.720">
    <property type="entry name" value="NAD(P)-binding Rossmann-like Domain"/>
    <property type="match status" value="1"/>
</dbReference>
<dbReference type="RefSeq" id="WP_005631629.1">
    <property type="nucleotide sequence ID" value="NZ_AMRA01000123.1"/>
</dbReference>
<accession>K5B7B6</accession>
<dbReference type="InterPro" id="IPR002347">
    <property type="entry name" value="SDR_fam"/>
</dbReference>
<dbReference type="InterPro" id="IPR057326">
    <property type="entry name" value="KR_dom"/>
</dbReference>
<comment type="similarity">
    <text evidence="1">Belongs to the short-chain dehydrogenases/reductases (SDR) family.</text>
</comment>
<keyword evidence="5" id="KW-1185">Reference proteome</keyword>
<feature type="domain" description="Ketoreductase" evidence="3">
    <location>
        <begin position="11"/>
        <end position="195"/>
    </location>
</feature>
<dbReference type="GO" id="GO:0016491">
    <property type="term" value="F:oxidoreductase activity"/>
    <property type="evidence" value="ECO:0007669"/>
    <property type="project" value="UniProtKB-KW"/>
</dbReference>
<evidence type="ECO:0000256" key="1">
    <source>
        <dbReference type="ARBA" id="ARBA00006484"/>
    </source>
</evidence>
<dbReference type="InterPro" id="IPR020904">
    <property type="entry name" value="Sc_DH/Rdtase_CS"/>
</dbReference>
<dbReference type="CDD" id="cd05233">
    <property type="entry name" value="SDR_c"/>
    <property type="match status" value="1"/>
</dbReference>
<gene>
    <name evidence="4" type="ORF">C731_4402</name>
</gene>
<evidence type="ECO:0000313" key="5">
    <source>
        <dbReference type="Proteomes" id="UP000006265"/>
    </source>
</evidence>
<dbReference type="FunFam" id="3.40.50.720:FF:000084">
    <property type="entry name" value="Short-chain dehydrogenase reductase"/>
    <property type="match status" value="1"/>
</dbReference>
<evidence type="ECO:0000256" key="2">
    <source>
        <dbReference type="ARBA" id="ARBA00023002"/>
    </source>
</evidence>
<name>K5B7B6_MYCHD</name>
<evidence type="ECO:0000313" key="4">
    <source>
        <dbReference type="EMBL" id="EKF21663.1"/>
    </source>
</evidence>
<dbReference type="PANTHER" id="PTHR43639:SF1">
    <property type="entry name" value="SHORT-CHAIN DEHYDROGENASE_REDUCTASE FAMILY PROTEIN"/>
    <property type="match status" value="1"/>
</dbReference>
<sequence>MTDQGTSLHGRVALITGASRGVGRGIALAMADKGAAIAVAGRNLQSCRNTVAELNRRGAEAIAIQCDVASGEDITRAVEATTSRFGRLDVLVHSAQSFNYGPIRRLTPQEFDESWRTGPLAAVQLMQAAFPALRETQGLIVNVASGAGITAPPAMAAYAMAKEAMRTLTRVAAVEWGRYRIRALALCPFAQTDGMDDFEQSMGVSRDKDLVPAIPLGRLGDPETDIGRVVAFLASDDARYLTGSTLMVDGGYTYLR</sequence>
<organism evidence="4 5">
    <name type="scientific">Mycolicibacterium hassiacum (strain DSM 44199 / CIP 105218 / JCM 12690 / 3849)</name>
    <name type="common">Mycobacterium hassiacum</name>
    <dbReference type="NCBI Taxonomy" id="1122247"/>
    <lineage>
        <taxon>Bacteria</taxon>
        <taxon>Bacillati</taxon>
        <taxon>Actinomycetota</taxon>
        <taxon>Actinomycetes</taxon>
        <taxon>Mycobacteriales</taxon>
        <taxon>Mycobacteriaceae</taxon>
        <taxon>Mycolicibacterium</taxon>
    </lineage>
</organism>
<dbReference type="OrthoDB" id="4380821at2"/>
<dbReference type="Proteomes" id="UP000006265">
    <property type="component" value="Unassembled WGS sequence"/>
</dbReference>
<dbReference type="SUPFAM" id="SSF51735">
    <property type="entry name" value="NAD(P)-binding Rossmann-fold domains"/>
    <property type="match status" value="1"/>
</dbReference>
<proteinExistence type="inferred from homology"/>
<dbReference type="InterPro" id="IPR036291">
    <property type="entry name" value="NAD(P)-bd_dom_sf"/>
</dbReference>
<dbReference type="Pfam" id="PF13561">
    <property type="entry name" value="adh_short_C2"/>
    <property type="match status" value="1"/>
</dbReference>
<dbReference type="PROSITE" id="PS00061">
    <property type="entry name" value="ADH_SHORT"/>
    <property type="match status" value="1"/>
</dbReference>
<dbReference type="SMART" id="SM00822">
    <property type="entry name" value="PKS_KR"/>
    <property type="match status" value="1"/>
</dbReference>
<dbReference type="AlphaFoldDB" id="K5B7B6"/>
<dbReference type="STRING" id="1122247.GCA_000379865_00369"/>
<dbReference type="PRINTS" id="PR00081">
    <property type="entry name" value="GDHRDH"/>
</dbReference>
<comment type="caution">
    <text evidence="4">The sequence shown here is derived from an EMBL/GenBank/DDBJ whole genome shotgun (WGS) entry which is preliminary data.</text>
</comment>
<keyword evidence="2" id="KW-0560">Oxidoreductase</keyword>
<reference evidence="4 5" key="1">
    <citation type="journal article" date="2012" name="J. Bacteriol.">
        <title>Genome sequence of Mycobacterium hassiacum DSM 44199, a rare source of heat-stable mycobacterial proteins.</title>
        <authorList>
            <person name="Tiago I."/>
            <person name="Maranha A."/>
            <person name="Mendes V."/>
            <person name="Alarico S."/>
            <person name="Moynihan P.J."/>
            <person name="Clarke A.J."/>
            <person name="Macedo-Ribeiro S."/>
            <person name="Pereira P.J."/>
            <person name="Empadinhas N."/>
        </authorList>
    </citation>
    <scope>NUCLEOTIDE SEQUENCE [LARGE SCALE GENOMIC DNA]</scope>
    <source>
        <strain evidence="5">DSM 44199 / CIP 105218 / JCM 12690 / 3849</strain>
    </source>
</reference>
<evidence type="ECO:0000259" key="3">
    <source>
        <dbReference type="SMART" id="SM00822"/>
    </source>
</evidence>